<gene>
    <name evidence="3" type="ORF">HGH91_14555</name>
</gene>
<dbReference type="InterPro" id="IPR000572">
    <property type="entry name" value="OxRdtase_Mopterin-bd_dom"/>
</dbReference>
<evidence type="ECO:0000313" key="3">
    <source>
        <dbReference type="EMBL" id="NLR79856.1"/>
    </source>
</evidence>
<sequence length="165" mass="17950">MHLMKYTLLLFLATILLHSRLSAQSATISVTGEVTHPLQLSAADIAAMKKVTVQATDRDGKAHSYTGVPVADILQQAGVTMGAQLRGENMSKYLLIKSGDGYEVLFSLPELDAAFTDRVVILASQVDGQPLPEGKGPFRIVVPGEKKPARWIWEVTAMTVRFAKE</sequence>
<name>A0A847SQV2_9BACT</name>
<evidence type="ECO:0000256" key="1">
    <source>
        <dbReference type="SAM" id="SignalP"/>
    </source>
</evidence>
<dbReference type="Gene3D" id="3.90.420.10">
    <property type="entry name" value="Oxidoreductase, molybdopterin-binding domain"/>
    <property type="match status" value="1"/>
</dbReference>
<dbReference type="EMBL" id="JABAHZ010000003">
    <property type="protein sequence ID" value="NLR79856.1"/>
    <property type="molecule type" value="Genomic_DNA"/>
</dbReference>
<dbReference type="SUPFAM" id="SSF56524">
    <property type="entry name" value="Oxidoreductase molybdopterin-binding domain"/>
    <property type="match status" value="1"/>
</dbReference>
<dbReference type="Pfam" id="PF00174">
    <property type="entry name" value="Oxidored_molyb"/>
    <property type="match status" value="1"/>
</dbReference>
<organism evidence="3 4">
    <name type="scientific">Chitinophaga eiseniae</name>
    <dbReference type="NCBI Taxonomy" id="634771"/>
    <lineage>
        <taxon>Bacteria</taxon>
        <taxon>Pseudomonadati</taxon>
        <taxon>Bacteroidota</taxon>
        <taxon>Chitinophagia</taxon>
        <taxon>Chitinophagales</taxon>
        <taxon>Chitinophagaceae</taxon>
        <taxon>Chitinophaga</taxon>
    </lineage>
</organism>
<keyword evidence="1" id="KW-0732">Signal</keyword>
<evidence type="ECO:0000313" key="4">
    <source>
        <dbReference type="Proteomes" id="UP000552864"/>
    </source>
</evidence>
<accession>A0A847SQV2</accession>
<dbReference type="Proteomes" id="UP000552864">
    <property type="component" value="Unassembled WGS sequence"/>
</dbReference>
<reference evidence="3 4" key="1">
    <citation type="submission" date="2020-04" db="EMBL/GenBank/DDBJ databases">
        <authorList>
            <person name="Yin C."/>
        </authorList>
    </citation>
    <scope>NUCLEOTIDE SEQUENCE [LARGE SCALE GENOMIC DNA]</scope>
    <source>
        <strain evidence="3 4">Ak56</strain>
    </source>
</reference>
<evidence type="ECO:0000259" key="2">
    <source>
        <dbReference type="Pfam" id="PF00174"/>
    </source>
</evidence>
<feature type="chain" id="PRO_5033012993" evidence="1">
    <location>
        <begin position="24"/>
        <end position="165"/>
    </location>
</feature>
<dbReference type="AlphaFoldDB" id="A0A847SQV2"/>
<keyword evidence="4" id="KW-1185">Reference proteome</keyword>
<feature type="signal peptide" evidence="1">
    <location>
        <begin position="1"/>
        <end position="23"/>
    </location>
</feature>
<feature type="domain" description="Oxidoreductase molybdopterin-binding" evidence="2">
    <location>
        <begin position="23"/>
        <end position="156"/>
    </location>
</feature>
<comment type="caution">
    <text evidence="3">The sequence shown here is derived from an EMBL/GenBank/DDBJ whole genome shotgun (WGS) entry which is preliminary data.</text>
</comment>
<dbReference type="InterPro" id="IPR036374">
    <property type="entry name" value="OxRdtase_Mopterin-bd_sf"/>
</dbReference>
<protein>
    <submittedName>
        <fullName evidence="3">Molybdopterin-dependent oxidoreductase</fullName>
    </submittedName>
</protein>
<proteinExistence type="predicted"/>